<dbReference type="PROSITE" id="PS00888">
    <property type="entry name" value="CNMP_BINDING_1"/>
    <property type="match status" value="2"/>
</dbReference>
<comment type="catalytic activity">
    <reaction evidence="8">
        <text>L-threonyl-[protein] + ATP = O-phospho-L-threonyl-[protein] + ADP + H(+)</text>
        <dbReference type="Rhea" id="RHEA:46608"/>
        <dbReference type="Rhea" id="RHEA-COMP:11060"/>
        <dbReference type="Rhea" id="RHEA-COMP:11605"/>
        <dbReference type="ChEBI" id="CHEBI:15378"/>
        <dbReference type="ChEBI" id="CHEBI:30013"/>
        <dbReference type="ChEBI" id="CHEBI:30616"/>
        <dbReference type="ChEBI" id="CHEBI:61977"/>
        <dbReference type="ChEBI" id="CHEBI:456216"/>
        <dbReference type="EC" id="2.7.11.12"/>
    </reaction>
</comment>
<sequence length="738" mass="82617">MDLRLRDLRLQEEKEFLESVALPQAAEDSEETRDPEGKSAQDQSPVEDARRDSRGHGIVPEPLDSDGDWQLPCIPKSPRDTGLILDAVKRSEFLRCLGDGKSQPLVESFVPEQHQPGGTVVAEGDDGHTMYIVAEGELSVTQKGRQLRRLLPGDVFGELAVLYNCRRTATVTALTLVELWAIDRQTYRTIITENAKRQRAEVLAGLRRVKPLQGLSDAALSQLLDSAEERTFAQDEMIIQEGDEGRTFFFILSGQVEVTRSVEGKEEHIRVLKAGDHFGELSLIRNIRRTASCRAQEEVTCIAIAKEDFQELSPMCSQETETAVQEAPPFSEPRRGSFLEGAQNPLQLQDLLPVFYEDGDQRGKPVILGTGGFGTVELVRRMEEGQELFFALKRLRKDHVVQKRQQEHVLMEKKVLRQSRCPFIVRLFATFRDSRHVYLLLEFCQGGELWAKLREARCFSEPVAVFCSACVVEALDYLHAQGVVYRDLKPENLMLDAKGYVKLVDFGFAKALRRGEKTYSFCGTPEYLAPEILRHEGHDFAVDFWTLGVLIFEMLVGRPPFHSAEPQKIYSKIMDGIFSFPVFVSESACSLVAKLCRRRPGQRLGNTSSGIRGIRKHRWFSSLSWKKLALRQIEAPTTVLLKQVLGGSEGLIWGSKDSPPASVHPHNCLLPPPSSRAPPTSTSSASRSPGSSSPKRSFLAGTKTSKLLEPPRGQASWWWRAVVRGGGSFLWGTTDTDK</sequence>
<dbReference type="PROSITE" id="PS50042">
    <property type="entry name" value="CNMP_BINDING_3"/>
    <property type="match status" value="2"/>
</dbReference>
<dbReference type="Pfam" id="PF00069">
    <property type="entry name" value="Pkinase"/>
    <property type="match status" value="1"/>
</dbReference>
<dbReference type="InterPro" id="IPR017441">
    <property type="entry name" value="Protein_kinase_ATP_BS"/>
</dbReference>
<evidence type="ECO:0000256" key="10">
    <source>
        <dbReference type="PIRSR" id="PIRSR000559-2"/>
    </source>
</evidence>
<dbReference type="CDD" id="cd05572">
    <property type="entry name" value="STKc_cGK"/>
    <property type="match status" value="1"/>
</dbReference>
<dbReference type="AlphaFoldDB" id="A0A670HY70"/>
<feature type="active site" description="Proton acceptor" evidence="9">
    <location>
        <position position="487"/>
    </location>
</feature>
<gene>
    <name evidence="15" type="primary">LOC114595005</name>
</gene>
<dbReference type="PROSITE" id="PS50011">
    <property type="entry name" value="PROTEIN_KINASE_DOM"/>
    <property type="match status" value="1"/>
</dbReference>
<keyword evidence="5 8" id="KW-0418">Kinase</keyword>
<dbReference type="Ensembl" id="ENSPMRT00000004940.1">
    <property type="protein sequence ID" value="ENSPMRP00000004630.1"/>
    <property type="gene ID" value="ENSPMRG00000003173.1"/>
</dbReference>
<evidence type="ECO:0000313" key="15">
    <source>
        <dbReference type="Ensembl" id="ENSPMRP00000004644.1"/>
    </source>
</evidence>
<evidence type="ECO:0000256" key="6">
    <source>
        <dbReference type="ARBA" id="ARBA00022840"/>
    </source>
</evidence>
<dbReference type="InterPro" id="IPR014710">
    <property type="entry name" value="RmlC-like_jellyroll"/>
</dbReference>
<dbReference type="EC" id="2.7.11.12" evidence="8"/>
<feature type="domain" description="Cyclic nucleotide-binding" evidence="14">
    <location>
        <begin position="93"/>
        <end position="208"/>
    </location>
</feature>
<dbReference type="GO" id="GO:0004692">
    <property type="term" value="F:cGMP-dependent protein kinase activity"/>
    <property type="evidence" value="ECO:0007669"/>
    <property type="project" value="UniProtKB-EC"/>
</dbReference>
<dbReference type="InterPro" id="IPR002374">
    <property type="entry name" value="cGMP_dep_kinase"/>
</dbReference>
<dbReference type="Pfam" id="PF00027">
    <property type="entry name" value="cNMP_binding"/>
    <property type="match status" value="2"/>
</dbReference>
<dbReference type="Ensembl" id="ENSPMRT00000004954.1">
    <property type="protein sequence ID" value="ENSPMRP00000004644.1"/>
    <property type="gene ID" value="ENSPMRG00000003173.1"/>
</dbReference>
<dbReference type="SUPFAM" id="SSF51206">
    <property type="entry name" value="cAMP-binding domain-like"/>
    <property type="match status" value="2"/>
</dbReference>
<dbReference type="InterPro" id="IPR011009">
    <property type="entry name" value="Kinase-like_dom_sf"/>
</dbReference>
<dbReference type="PANTHER" id="PTHR24353">
    <property type="entry name" value="CYCLIC NUCLEOTIDE-DEPENDENT PROTEIN KINASE"/>
    <property type="match status" value="1"/>
</dbReference>
<evidence type="ECO:0000313" key="16">
    <source>
        <dbReference type="Proteomes" id="UP000472272"/>
    </source>
</evidence>
<keyword evidence="6 8" id="KW-0067">ATP-binding</keyword>
<evidence type="ECO:0000259" key="14">
    <source>
        <dbReference type="PROSITE" id="PS50042"/>
    </source>
</evidence>
<feature type="binding site" evidence="10">
    <location>
        <begin position="368"/>
        <end position="376"/>
    </location>
    <ligand>
        <name>ATP</name>
        <dbReference type="ChEBI" id="CHEBI:30616"/>
    </ligand>
</feature>
<accession>A0A670HY70</accession>
<feature type="compositionally biased region" description="Low complexity" evidence="12">
    <location>
        <begin position="677"/>
        <end position="694"/>
    </location>
</feature>
<dbReference type="SUPFAM" id="SSF56112">
    <property type="entry name" value="Protein kinase-like (PK-like)"/>
    <property type="match status" value="1"/>
</dbReference>
<dbReference type="InterPro" id="IPR000719">
    <property type="entry name" value="Prot_kinase_dom"/>
</dbReference>
<keyword evidence="4 8" id="KW-0547">Nucleotide-binding</keyword>
<reference evidence="15" key="2">
    <citation type="submission" date="2025-05" db="UniProtKB">
        <authorList>
            <consortium name="Ensembl"/>
        </authorList>
    </citation>
    <scope>IDENTIFICATION</scope>
</reference>
<feature type="domain" description="Cyclic nucleotide-binding" evidence="14">
    <location>
        <begin position="211"/>
        <end position="312"/>
    </location>
</feature>
<dbReference type="FunFam" id="1.10.510.10:FF:000210">
    <property type="entry name" value="Non-specific serine/threonine protein kinase"/>
    <property type="match status" value="1"/>
</dbReference>
<dbReference type="PIRSF" id="PIRSF000559">
    <property type="entry name" value="cGMP-dep_kinase"/>
    <property type="match status" value="1"/>
</dbReference>
<keyword evidence="3 8" id="KW-0808">Transferase</keyword>
<keyword evidence="7 8" id="KW-0142">cGMP-binding</keyword>
<dbReference type="Gene3D" id="1.10.510.10">
    <property type="entry name" value="Transferase(Phosphotransferase) domain 1"/>
    <property type="match status" value="1"/>
</dbReference>
<dbReference type="CDD" id="cd00038">
    <property type="entry name" value="CAP_ED"/>
    <property type="match status" value="2"/>
</dbReference>
<evidence type="ECO:0000256" key="4">
    <source>
        <dbReference type="ARBA" id="ARBA00022741"/>
    </source>
</evidence>
<evidence type="ECO:0000256" key="2">
    <source>
        <dbReference type="ARBA" id="ARBA00022535"/>
    </source>
</evidence>
<feature type="region of interest" description="Disordered" evidence="12">
    <location>
        <begin position="17"/>
        <end position="71"/>
    </location>
</feature>
<protein>
    <recommendedName>
        <fullName evidence="8">cGMP-dependent protein kinase</fullName>
        <ecNumber evidence="8">2.7.11.12</ecNumber>
    </recommendedName>
</protein>
<proteinExistence type="inferred from homology"/>
<dbReference type="SMART" id="SM00220">
    <property type="entry name" value="S_TKc"/>
    <property type="match status" value="1"/>
</dbReference>
<dbReference type="InterPro" id="IPR018490">
    <property type="entry name" value="cNMP-bd_dom_sf"/>
</dbReference>
<dbReference type="GeneTree" id="ENSGT00940000165510"/>
<dbReference type="Gene3D" id="3.30.200.20">
    <property type="entry name" value="Phosphorylase Kinase, domain 1"/>
    <property type="match status" value="1"/>
</dbReference>
<evidence type="ECO:0000256" key="9">
    <source>
        <dbReference type="PIRSR" id="PIRSR000559-1"/>
    </source>
</evidence>
<dbReference type="PROSITE" id="PS00108">
    <property type="entry name" value="PROTEIN_KINASE_ST"/>
    <property type="match status" value="1"/>
</dbReference>
<keyword evidence="16" id="KW-1185">Reference proteome</keyword>
<evidence type="ECO:0000256" key="1">
    <source>
        <dbReference type="ARBA" id="ARBA00022527"/>
    </source>
</evidence>
<dbReference type="Gene3D" id="2.60.120.10">
    <property type="entry name" value="Jelly Rolls"/>
    <property type="match status" value="2"/>
</dbReference>
<dbReference type="InterPro" id="IPR008271">
    <property type="entry name" value="Ser/Thr_kinase_AS"/>
</dbReference>
<dbReference type="PROSITE" id="PS00889">
    <property type="entry name" value="CNMP_BINDING_2"/>
    <property type="match status" value="1"/>
</dbReference>
<keyword evidence="2 8" id="KW-0140">cGMP</keyword>
<organism evidence="15 16">
    <name type="scientific">Podarcis muralis</name>
    <name type="common">Wall lizard</name>
    <name type="synonym">Lacerta muralis</name>
    <dbReference type="NCBI Taxonomy" id="64176"/>
    <lineage>
        <taxon>Eukaryota</taxon>
        <taxon>Metazoa</taxon>
        <taxon>Chordata</taxon>
        <taxon>Craniata</taxon>
        <taxon>Vertebrata</taxon>
        <taxon>Euteleostomi</taxon>
        <taxon>Lepidosauria</taxon>
        <taxon>Squamata</taxon>
        <taxon>Bifurcata</taxon>
        <taxon>Unidentata</taxon>
        <taxon>Episquamata</taxon>
        <taxon>Laterata</taxon>
        <taxon>Lacertibaenia</taxon>
        <taxon>Lacertidae</taxon>
        <taxon>Podarcis</taxon>
    </lineage>
</organism>
<dbReference type="GO" id="GO:0030553">
    <property type="term" value="F:cGMP binding"/>
    <property type="evidence" value="ECO:0007669"/>
    <property type="project" value="UniProtKB-KW"/>
</dbReference>
<evidence type="ECO:0000256" key="8">
    <source>
        <dbReference type="PIRNR" id="PIRNR000559"/>
    </source>
</evidence>
<evidence type="ECO:0000259" key="13">
    <source>
        <dbReference type="PROSITE" id="PS50011"/>
    </source>
</evidence>
<dbReference type="OMA" id="RLWCMER"/>
<dbReference type="InterPro" id="IPR018488">
    <property type="entry name" value="cNMP-bd_CS"/>
</dbReference>
<reference evidence="15 16" key="1">
    <citation type="journal article" date="2019" name="Proc. Natl. Acad. Sci. U.S.A.">
        <title>Regulatory changes in pterin and carotenoid genes underlie balanced color polymorphisms in the wall lizard.</title>
        <authorList>
            <person name="Andrade P."/>
            <person name="Pinho C."/>
            <person name="Perez I de Lanuza G."/>
            <person name="Afonso S."/>
            <person name="Brejcha J."/>
            <person name="Rubin C.J."/>
            <person name="Wallerman O."/>
            <person name="Pereira P."/>
            <person name="Sabatino S.J."/>
            <person name="Bellati A."/>
            <person name="Pellitteri-Rosa D."/>
            <person name="Bosakova Z."/>
            <person name="Bunikis I."/>
            <person name="Carretero M.A."/>
            <person name="Feiner N."/>
            <person name="Marsik P."/>
            <person name="Pauperio F."/>
            <person name="Salvi D."/>
            <person name="Soler L."/>
            <person name="While G.M."/>
            <person name="Uller T."/>
            <person name="Font E."/>
            <person name="Andersson L."/>
            <person name="Carneiro M."/>
        </authorList>
    </citation>
    <scope>NUCLEOTIDE SEQUENCE</scope>
</reference>
<evidence type="ECO:0000256" key="3">
    <source>
        <dbReference type="ARBA" id="ARBA00022679"/>
    </source>
</evidence>
<evidence type="ECO:0000256" key="5">
    <source>
        <dbReference type="ARBA" id="ARBA00022777"/>
    </source>
</evidence>
<dbReference type="PANTHER" id="PTHR24353:SF118">
    <property type="entry name" value="PROTEIN KINASE CGMP-DEPENDENT 3"/>
    <property type="match status" value="1"/>
</dbReference>
<name>A0A670HY70_PODMU</name>
<dbReference type="PROSITE" id="PS00107">
    <property type="entry name" value="PROTEIN_KINASE_ATP"/>
    <property type="match status" value="1"/>
</dbReference>
<feature type="domain" description="Protein kinase" evidence="13">
    <location>
        <begin position="362"/>
        <end position="620"/>
    </location>
</feature>
<keyword evidence="1 8" id="KW-0723">Serine/threonine-protein kinase</keyword>
<dbReference type="InterPro" id="IPR000595">
    <property type="entry name" value="cNMP-bd_dom"/>
</dbReference>
<dbReference type="InterPro" id="IPR035014">
    <property type="entry name" value="STKc_cGK"/>
</dbReference>
<feature type="binding site" evidence="10 11">
    <location>
        <position position="393"/>
    </location>
    <ligand>
        <name>ATP</name>
        <dbReference type="ChEBI" id="CHEBI:30616"/>
    </ligand>
</feature>
<evidence type="ECO:0000256" key="7">
    <source>
        <dbReference type="ARBA" id="ARBA00022992"/>
    </source>
</evidence>
<dbReference type="GO" id="GO:0005524">
    <property type="term" value="F:ATP binding"/>
    <property type="evidence" value="ECO:0007669"/>
    <property type="project" value="UniProtKB-UniRule"/>
</dbReference>
<comment type="similarity">
    <text evidence="8">Belongs to the protein kinase superfamily. AGC Ser/Thr protein kinase family. cGMP subfamily.</text>
</comment>
<dbReference type="Proteomes" id="UP000472272">
    <property type="component" value="Chromosome 3"/>
</dbReference>
<evidence type="ECO:0000256" key="12">
    <source>
        <dbReference type="SAM" id="MobiDB-lite"/>
    </source>
</evidence>
<evidence type="ECO:0000256" key="11">
    <source>
        <dbReference type="PROSITE-ProRule" id="PRU10141"/>
    </source>
</evidence>
<dbReference type="SMART" id="SM00100">
    <property type="entry name" value="cNMP"/>
    <property type="match status" value="2"/>
</dbReference>
<feature type="region of interest" description="Disordered" evidence="12">
    <location>
        <begin position="662"/>
        <end position="707"/>
    </location>
</feature>